<sequence length="155" mass="16964">MTQPEQPLAFLALTVFGGRLYAINKAGEPLALYVYAPLAQAYADRYEVPFAPSWPQYAQGLPLQYTPMPVLTPEQLPDSLEGDTTQQTRDGDPVRPWAQMIYRGWPLYYVTGEQPSGSSDAQPTMFTPATVGMTPPSGVSEPDDGEGWPPSVWGP</sequence>
<evidence type="ECO:0000256" key="1">
    <source>
        <dbReference type="SAM" id="MobiDB-lite"/>
    </source>
</evidence>
<evidence type="ECO:0000313" key="2">
    <source>
        <dbReference type="EMBL" id="MDR6220548.1"/>
    </source>
</evidence>
<feature type="compositionally biased region" description="Polar residues" evidence="1">
    <location>
        <begin position="114"/>
        <end position="127"/>
    </location>
</feature>
<protein>
    <submittedName>
        <fullName evidence="2">Uncharacterized protein</fullName>
    </submittedName>
</protein>
<feature type="region of interest" description="Disordered" evidence="1">
    <location>
        <begin position="114"/>
        <end position="155"/>
    </location>
</feature>
<comment type="caution">
    <text evidence="2">The sequence shown here is derived from an EMBL/GenBank/DDBJ whole genome shotgun (WGS) entry which is preliminary data.</text>
</comment>
<reference evidence="2" key="1">
    <citation type="submission" date="2023-07" db="EMBL/GenBank/DDBJ databases">
        <title>Sorghum-associated microbial communities from plants grown in Nebraska, USA.</title>
        <authorList>
            <person name="Schachtman D."/>
        </authorList>
    </citation>
    <scope>NUCLEOTIDE SEQUENCE</scope>
    <source>
        <strain evidence="2">BE330</strain>
    </source>
</reference>
<dbReference type="Proteomes" id="UP001185331">
    <property type="component" value="Unassembled WGS sequence"/>
</dbReference>
<feature type="region of interest" description="Disordered" evidence="1">
    <location>
        <begin position="75"/>
        <end position="95"/>
    </location>
</feature>
<gene>
    <name evidence="2" type="ORF">J2Y00_004172</name>
</gene>
<dbReference type="AlphaFoldDB" id="A0AAE4BMU6"/>
<dbReference type="EMBL" id="JAVDQK010000014">
    <property type="protein sequence ID" value="MDR6220548.1"/>
    <property type="molecule type" value="Genomic_DNA"/>
</dbReference>
<proteinExistence type="predicted"/>
<organism evidence="2 3">
    <name type="scientific">Deinococcus soli</name>
    <name type="common">ex Cha et al. 2016</name>
    <dbReference type="NCBI Taxonomy" id="1309411"/>
    <lineage>
        <taxon>Bacteria</taxon>
        <taxon>Thermotogati</taxon>
        <taxon>Deinococcota</taxon>
        <taxon>Deinococci</taxon>
        <taxon>Deinococcales</taxon>
        <taxon>Deinococcaceae</taxon>
        <taxon>Deinococcus</taxon>
    </lineage>
</organism>
<accession>A0AAE4BMU6</accession>
<dbReference type="RefSeq" id="WP_309857020.1">
    <property type="nucleotide sequence ID" value="NZ_JAVDQJ010000012.1"/>
</dbReference>
<evidence type="ECO:0000313" key="3">
    <source>
        <dbReference type="Proteomes" id="UP001185331"/>
    </source>
</evidence>
<name>A0AAE4BMU6_9DEIO</name>